<keyword evidence="4" id="KW-1185">Reference proteome</keyword>
<dbReference type="Pfam" id="PF16064">
    <property type="entry name" value="DUF4806"/>
    <property type="match status" value="1"/>
</dbReference>
<comment type="caution">
    <text evidence="3">The sequence shown here is derived from an EMBL/GenBank/DDBJ whole genome shotgun (WGS) entry which is preliminary data.</text>
</comment>
<evidence type="ECO:0000313" key="4">
    <source>
        <dbReference type="Proteomes" id="UP001152320"/>
    </source>
</evidence>
<feature type="region of interest" description="Disordered" evidence="1">
    <location>
        <begin position="76"/>
        <end position="182"/>
    </location>
</feature>
<dbReference type="InterPro" id="IPR032071">
    <property type="entry name" value="DUF4806"/>
</dbReference>
<evidence type="ECO:0000256" key="1">
    <source>
        <dbReference type="SAM" id="MobiDB-lite"/>
    </source>
</evidence>
<protein>
    <recommendedName>
        <fullName evidence="2">DUF4806 domain-containing protein</fullName>
    </recommendedName>
</protein>
<reference evidence="3" key="1">
    <citation type="submission" date="2021-10" db="EMBL/GenBank/DDBJ databases">
        <title>Tropical sea cucumber genome reveals ecological adaptation and Cuvierian tubules defense mechanism.</title>
        <authorList>
            <person name="Chen T."/>
        </authorList>
    </citation>
    <scope>NUCLEOTIDE SEQUENCE</scope>
    <source>
        <strain evidence="3">Nanhai2018</strain>
        <tissue evidence="3">Muscle</tissue>
    </source>
</reference>
<dbReference type="PANTHER" id="PTHR34153:SF2">
    <property type="entry name" value="SI:CH211-262H13.3-RELATED"/>
    <property type="match status" value="1"/>
</dbReference>
<dbReference type="EMBL" id="JAIZAY010000615">
    <property type="protein sequence ID" value="KAJ8018127.1"/>
    <property type="molecule type" value="Genomic_DNA"/>
</dbReference>
<evidence type="ECO:0000313" key="3">
    <source>
        <dbReference type="EMBL" id="KAJ8018127.1"/>
    </source>
</evidence>
<feature type="compositionally biased region" description="Low complexity" evidence="1">
    <location>
        <begin position="125"/>
        <end position="138"/>
    </location>
</feature>
<name>A0A9Q0Y925_HOLLE</name>
<sequence>MSFLVVEFLDEHAVEVVRASWMIGTEKCLWPPVRCGSNIAKYVREVITPGSDWKAYPVREMYRTKSYDKARKRLVTAEETSDLQTSADEGGAKKRKHKENPRYLSSSNGESEDSEEEVPAAGSVSALSALPTSPPSSTNRAGKENLPPPPATPVFQPGGSRSSLRLQDETSPCPSTSTDSVVSPSERKLLILLETINSKLDDVSSRLSRTMERLDNHLGAGVEDCDVPEDINFPLQTVEEVTDLDAKLKTDKKWEKSVVHYLSLIGGRTVEDTVRRIMGHCLSNTLALQYNWAGKGEKTAFSHLHLNNVIYRAIQKNRTTSRSTQSEVENVQKAWLRYAKDRCGGRKRRHTEDANQA</sequence>
<dbReference type="AlphaFoldDB" id="A0A9Q0Y925"/>
<evidence type="ECO:0000259" key="2">
    <source>
        <dbReference type="Pfam" id="PF16064"/>
    </source>
</evidence>
<feature type="compositionally biased region" description="Low complexity" evidence="1">
    <location>
        <begin position="169"/>
        <end position="182"/>
    </location>
</feature>
<dbReference type="Proteomes" id="UP001152320">
    <property type="component" value="Unassembled WGS sequence"/>
</dbReference>
<dbReference type="OrthoDB" id="6159834at2759"/>
<dbReference type="PANTHER" id="PTHR34153">
    <property type="entry name" value="SI:CH211-262H13.3-RELATED-RELATED"/>
    <property type="match status" value="1"/>
</dbReference>
<organism evidence="3 4">
    <name type="scientific">Holothuria leucospilota</name>
    <name type="common">Black long sea cucumber</name>
    <name type="synonym">Mertensiothuria leucospilota</name>
    <dbReference type="NCBI Taxonomy" id="206669"/>
    <lineage>
        <taxon>Eukaryota</taxon>
        <taxon>Metazoa</taxon>
        <taxon>Echinodermata</taxon>
        <taxon>Eleutherozoa</taxon>
        <taxon>Echinozoa</taxon>
        <taxon>Holothuroidea</taxon>
        <taxon>Aspidochirotacea</taxon>
        <taxon>Aspidochirotida</taxon>
        <taxon>Holothuriidae</taxon>
        <taxon>Holothuria</taxon>
    </lineage>
</organism>
<accession>A0A9Q0Y925</accession>
<gene>
    <name evidence="3" type="ORF">HOLleu_44058</name>
</gene>
<feature type="domain" description="DUF4806" evidence="2">
    <location>
        <begin position="230"/>
        <end position="313"/>
    </location>
</feature>
<proteinExistence type="predicted"/>